<dbReference type="EMBL" id="JABENB010000001">
    <property type="protein sequence ID" value="NNG39131.1"/>
    <property type="molecule type" value="Genomic_DNA"/>
</dbReference>
<dbReference type="Proteomes" id="UP000557772">
    <property type="component" value="Unassembled WGS sequence"/>
</dbReference>
<keyword evidence="8" id="KW-0902">Two-component regulatory system</keyword>
<gene>
    <name evidence="12" type="ORF">HJ588_07575</name>
</gene>
<dbReference type="PANTHER" id="PTHR24421">
    <property type="entry name" value="NITRATE/NITRITE SENSOR PROTEIN NARX-RELATED"/>
    <property type="match status" value="1"/>
</dbReference>
<dbReference type="InterPro" id="IPR036890">
    <property type="entry name" value="HATPase_C_sf"/>
</dbReference>
<keyword evidence="5" id="KW-0547">Nucleotide-binding</keyword>
<evidence type="ECO:0000256" key="1">
    <source>
        <dbReference type="ARBA" id="ARBA00000085"/>
    </source>
</evidence>
<dbReference type="GO" id="GO:0016020">
    <property type="term" value="C:membrane"/>
    <property type="evidence" value="ECO:0007669"/>
    <property type="project" value="InterPro"/>
</dbReference>
<organism evidence="12 13">
    <name type="scientific">Flexivirga aerilata</name>
    <dbReference type="NCBI Taxonomy" id="1656889"/>
    <lineage>
        <taxon>Bacteria</taxon>
        <taxon>Bacillati</taxon>
        <taxon>Actinomycetota</taxon>
        <taxon>Actinomycetes</taxon>
        <taxon>Micrococcales</taxon>
        <taxon>Dermacoccaceae</taxon>
        <taxon>Flexivirga</taxon>
    </lineage>
</organism>
<feature type="transmembrane region" description="Helical" evidence="9">
    <location>
        <begin position="38"/>
        <end position="58"/>
    </location>
</feature>
<comment type="catalytic activity">
    <reaction evidence="1">
        <text>ATP + protein L-histidine = ADP + protein N-phospho-L-histidine.</text>
        <dbReference type="EC" id="2.7.13.3"/>
    </reaction>
</comment>
<dbReference type="SUPFAM" id="SSF55874">
    <property type="entry name" value="ATPase domain of HSP90 chaperone/DNA topoisomerase II/histidine kinase"/>
    <property type="match status" value="1"/>
</dbReference>
<dbReference type="InterPro" id="IPR050482">
    <property type="entry name" value="Sensor_HK_TwoCompSys"/>
</dbReference>
<keyword evidence="3" id="KW-0597">Phosphoprotein</keyword>
<dbReference type="GO" id="GO:0046983">
    <property type="term" value="F:protein dimerization activity"/>
    <property type="evidence" value="ECO:0007669"/>
    <property type="project" value="InterPro"/>
</dbReference>
<evidence type="ECO:0000259" key="11">
    <source>
        <dbReference type="Pfam" id="PF13796"/>
    </source>
</evidence>
<dbReference type="Pfam" id="PF07730">
    <property type="entry name" value="HisKA_3"/>
    <property type="match status" value="1"/>
</dbReference>
<dbReference type="InterPro" id="IPR025828">
    <property type="entry name" value="Put_sensor_dom"/>
</dbReference>
<feature type="domain" description="Putative sensor" evidence="11">
    <location>
        <begin position="16"/>
        <end position="186"/>
    </location>
</feature>
<dbReference type="InterPro" id="IPR011712">
    <property type="entry name" value="Sig_transdc_His_kin_sub3_dim/P"/>
</dbReference>
<feature type="transmembrane region" description="Helical" evidence="9">
    <location>
        <begin position="158"/>
        <end position="176"/>
    </location>
</feature>
<keyword evidence="9" id="KW-1133">Transmembrane helix</keyword>
<protein>
    <recommendedName>
        <fullName evidence="2">histidine kinase</fullName>
        <ecNumber evidence="2">2.7.13.3</ecNumber>
    </recommendedName>
</protein>
<dbReference type="Pfam" id="PF13796">
    <property type="entry name" value="Sensor"/>
    <property type="match status" value="1"/>
</dbReference>
<evidence type="ECO:0000256" key="3">
    <source>
        <dbReference type="ARBA" id="ARBA00022553"/>
    </source>
</evidence>
<keyword evidence="9" id="KW-0472">Membrane</keyword>
<evidence type="ECO:0000256" key="4">
    <source>
        <dbReference type="ARBA" id="ARBA00022679"/>
    </source>
</evidence>
<reference evidence="12 13" key="1">
    <citation type="submission" date="2020-05" db="EMBL/GenBank/DDBJ databases">
        <title>Flexivirga sp. ID2601S isolated from air conditioner.</title>
        <authorList>
            <person name="Kim D.H."/>
        </authorList>
    </citation>
    <scope>NUCLEOTIDE SEQUENCE [LARGE SCALE GENOMIC DNA]</scope>
    <source>
        <strain evidence="12 13">ID2601S</strain>
    </source>
</reference>
<evidence type="ECO:0000256" key="5">
    <source>
        <dbReference type="ARBA" id="ARBA00022741"/>
    </source>
</evidence>
<evidence type="ECO:0000256" key="9">
    <source>
        <dbReference type="SAM" id="Phobius"/>
    </source>
</evidence>
<dbReference type="RefSeq" id="WP_171153624.1">
    <property type="nucleotide sequence ID" value="NZ_JABENB010000001.1"/>
</dbReference>
<keyword evidence="7" id="KW-0067">ATP-binding</keyword>
<dbReference type="GO" id="GO:0000155">
    <property type="term" value="F:phosphorelay sensor kinase activity"/>
    <property type="evidence" value="ECO:0007669"/>
    <property type="project" value="InterPro"/>
</dbReference>
<keyword evidence="6 12" id="KW-0418">Kinase</keyword>
<dbReference type="EC" id="2.7.13.3" evidence="2"/>
<sequence length="409" mass="44059">MNHIAGRPLIVLAHWVSILLSVPTLLFCALTVVGIVAAPIGIGIVLLLATVPALQLVASGQRALARVVLREPVVQEYADAKGLRPVARVRRWATDPTRWRDLLWGLYSVSIGHFLSMLSLSLLIYPLWSIVWFFLWLGMPDVFGTPFGVLHIHTTGQALLFTAVNVVVSSVLWWYAAKPLARWRFGVDSYLLGPSRQVRLQRRVDEVTISRARGADAAAAELRRIERDLHDGAQARLVALGMNLGLAAELVDGDPEGARQLLLEARDNAGDALQDIRSVVRGIHPPVLADRGVVDAIRALAVDLPVDFELQLEAPPLPAPTESAVYFSVAECLANIGKHSRASAAWVTMHPRNGLLHIEIGDNGVGGAAPEGSGLRGVASRLAVFDGTMSVSSPVGGPTIVNLEVPCVR</sequence>
<evidence type="ECO:0000256" key="7">
    <source>
        <dbReference type="ARBA" id="ARBA00022840"/>
    </source>
</evidence>
<dbReference type="CDD" id="cd16917">
    <property type="entry name" value="HATPase_UhpB-NarQ-NarX-like"/>
    <property type="match status" value="1"/>
</dbReference>
<evidence type="ECO:0000256" key="8">
    <source>
        <dbReference type="ARBA" id="ARBA00023012"/>
    </source>
</evidence>
<evidence type="ECO:0000259" key="10">
    <source>
        <dbReference type="Pfam" id="PF07730"/>
    </source>
</evidence>
<evidence type="ECO:0000313" key="12">
    <source>
        <dbReference type="EMBL" id="NNG39131.1"/>
    </source>
</evidence>
<evidence type="ECO:0000256" key="6">
    <source>
        <dbReference type="ARBA" id="ARBA00022777"/>
    </source>
</evidence>
<dbReference type="GO" id="GO:0005524">
    <property type="term" value="F:ATP binding"/>
    <property type="evidence" value="ECO:0007669"/>
    <property type="project" value="UniProtKB-KW"/>
</dbReference>
<feature type="transmembrane region" description="Helical" evidence="9">
    <location>
        <begin position="114"/>
        <end position="138"/>
    </location>
</feature>
<keyword evidence="4" id="KW-0808">Transferase</keyword>
<comment type="caution">
    <text evidence="12">The sequence shown here is derived from an EMBL/GenBank/DDBJ whole genome shotgun (WGS) entry which is preliminary data.</text>
</comment>
<evidence type="ECO:0000313" key="13">
    <source>
        <dbReference type="Proteomes" id="UP000557772"/>
    </source>
</evidence>
<proteinExistence type="predicted"/>
<name>A0A849AIH8_9MICO</name>
<dbReference type="Gene3D" id="1.20.5.1930">
    <property type="match status" value="1"/>
</dbReference>
<accession>A0A849AIH8</accession>
<dbReference type="AlphaFoldDB" id="A0A849AIH8"/>
<evidence type="ECO:0000256" key="2">
    <source>
        <dbReference type="ARBA" id="ARBA00012438"/>
    </source>
</evidence>
<feature type="domain" description="Signal transduction histidine kinase subgroup 3 dimerisation and phosphoacceptor" evidence="10">
    <location>
        <begin position="221"/>
        <end position="288"/>
    </location>
</feature>
<keyword evidence="9" id="KW-0812">Transmembrane</keyword>
<dbReference type="PANTHER" id="PTHR24421:SF10">
    <property type="entry name" value="NITRATE_NITRITE SENSOR PROTEIN NARQ"/>
    <property type="match status" value="1"/>
</dbReference>
<keyword evidence="13" id="KW-1185">Reference proteome</keyword>
<dbReference type="Gene3D" id="3.30.565.10">
    <property type="entry name" value="Histidine kinase-like ATPase, C-terminal domain"/>
    <property type="match status" value="1"/>
</dbReference>